<dbReference type="Pfam" id="PF00392">
    <property type="entry name" value="GntR"/>
    <property type="match status" value="1"/>
</dbReference>
<proteinExistence type="predicted"/>
<dbReference type="PROSITE" id="PS50949">
    <property type="entry name" value="HTH_GNTR"/>
    <property type="match status" value="1"/>
</dbReference>
<dbReference type="PANTHER" id="PTHR44846:SF1">
    <property type="entry name" value="MANNOSYL-D-GLYCERATE TRANSPORT_METABOLISM SYSTEM REPRESSOR MNGR-RELATED"/>
    <property type="match status" value="1"/>
</dbReference>
<dbReference type="InterPro" id="IPR050679">
    <property type="entry name" value="Bact_HTH_transcr_reg"/>
</dbReference>
<dbReference type="FunFam" id="1.10.10.10:FF:000079">
    <property type="entry name" value="GntR family transcriptional regulator"/>
    <property type="match status" value="1"/>
</dbReference>
<dbReference type="InterPro" id="IPR036390">
    <property type="entry name" value="WH_DNA-bd_sf"/>
</dbReference>
<dbReference type="InterPro" id="IPR000524">
    <property type="entry name" value="Tscrpt_reg_HTH_GntR"/>
</dbReference>
<sequence length="243" mass="28215">MDYRMPLYMQLKEIIIKRIEDGEYLPGEKIPSEREMADTYGVNRMTVKNAISSLVEANILYRVHGKGTFVAKKETEKVAFYENYTDTGRGLGAVLKDSGKPLTNQTLEKGVIQCRGYLANKLHILKNDDVYVLHRLRSMGTESFALEYCYVPFRLFEDIDSYNFEHVSLYDYMKSKGHLPVVFSQRLTILKAVQPEARLMKIQEGQPLYYFEYIGKDAKGNVVEYTESYVRCDKAKFTFRAKR</sequence>
<dbReference type="PRINTS" id="PR00035">
    <property type="entry name" value="HTHGNTR"/>
</dbReference>
<evidence type="ECO:0000313" key="7">
    <source>
        <dbReference type="Proteomes" id="UP001203972"/>
    </source>
</evidence>
<comment type="caution">
    <text evidence="5">The sequence shown here is derived from an EMBL/GenBank/DDBJ whole genome shotgun (WGS) entry which is preliminary data.</text>
</comment>
<dbReference type="InterPro" id="IPR011663">
    <property type="entry name" value="UTRA"/>
</dbReference>
<dbReference type="CDD" id="cd07377">
    <property type="entry name" value="WHTH_GntR"/>
    <property type="match status" value="1"/>
</dbReference>
<dbReference type="SUPFAM" id="SSF64288">
    <property type="entry name" value="Chorismate lyase-like"/>
    <property type="match status" value="1"/>
</dbReference>
<dbReference type="EMBL" id="WWTN01000030">
    <property type="protein sequence ID" value="MZH57157.1"/>
    <property type="molecule type" value="Genomic_DNA"/>
</dbReference>
<evidence type="ECO:0000313" key="5">
    <source>
        <dbReference type="EMBL" id="MCR0231900.1"/>
    </source>
</evidence>
<dbReference type="GO" id="GO:0003677">
    <property type="term" value="F:DNA binding"/>
    <property type="evidence" value="ECO:0007669"/>
    <property type="project" value="UniProtKB-KW"/>
</dbReference>
<evidence type="ECO:0000256" key="1">
    <source>
        <dbReference type="ARBA" id="ARBA00023015"/>
    </source>
</evidence>
<gene>
    <name evidence="6" type="ORF">GT664_15720</name>
    <name evidence="5" type="ORF">MKC95_03860</name>
</gene>
<dbReference type="Pfam" id="PF07702">
    <property type="entry name" value="UTRA"/>
    <property type="match status" value="1"/>
</dbReference>
<evidence type="ECO:0000313" key="6">
    <source>
        <dbReference type="EMBL" id="MZH57157.1"/>
    </source>
</evidence>
<keyword evidence="1" id="KW-0805">Transcription regulation</keyword>
<feature type="domain" description="HTH gntR-type" evidence="4">
    <location>
        <begin position="5"/>
        <end position="73"/>
    </location>
</feature>
<name>A0A174ZAH5_CLOIN</name>
<dbReference type="SMART" id="SM00345">
    <property type="entry name" value="HTH_GNTR"/>
    <property type="match status" value="1"/>
</dbReference>
<keyword evidence="3" id="KW-0804">Transcription</keyword>
<evidence type="ECO:0000256" key="2">
    <source>
        <dbReference type="ARBA" id="ARBA00023125"/>
    </source>
</evidence>
<dbReference type="AlphaFoldDB" id="A0A174ZAH5"/>
<dbReference type="Gene3D" id="3.40.1410.10">
    <property type="entry name" value="Chorismate lyase-like"/>
    <property type="match status" value="1"/>
</dbReference>
<reference evidence="6" key="1">
    <citation type="journal article" date="2019" name="Nat. Med.">
        <title>A library of human gut bacterial isolates paired with longitudinal multiomics data enables mechanistic microbiome research.</title>
        <authorList>
            <person name="Poyet M."/>
            <person name="Groussin M."/>
            <person name="Gibbons S.M."/>
            <person name="Avila-Pacheco J."/>
            <person name="Jiang X."/>
            <person name="Kearney S.M."/>
            <person name="Perrotta A.R."/>
            <person name="Berdy B."/>
            <person name="Zhao S."/>
            <person name="Lieberman T.D."/>
            <person name="Swanson P.K."/>
            <person name="Smith M."/>
            <person name="Roesemann S."/>
            <person name="Alexander J.E."/>
            <person name="Rich S.A."/>
            <person name="Livny J."/>
            <person name="Vlamakis H."/>
            <person name="Clish C."/>
            <person name="Bullock K."/>
            <person name="Deik A."/>
            <person name="Scott J."/>
            <person name="Pierce K.A."/>
            <person name="Xavier R.J."/>
            <person name="Alm E.J."/>
        </authorList>
    </citation>
    <scope>NUCLEOTIDE SEQUENCE</scope>
    <source>
        <strain evidence="6">BIOML-A12</strain>
    </source>
</reference>
<dbReference type="GO" id="GO:0003700">
    <property type="term" value="F:DNA-binding transcription factor activity"/>
    <property type="evidence" value="ECO:0007669"/>
    <property type="project" value="InterPro"/>
</dbReference>
<dbReference type="SUPFAM" id="SSF46785">
    <property type="entry name" value="Winged helix' DNA-binding domain"/>
    <property type="match status" value="1"/>
</dbReference>
<keyword evidence="2" id="KW-0238">DNA-binding</keyword>
<dbReference type="Gene3D" id="1.10.10.10">
    <property type="entry name" value="Winged helix-like DNA-binding domain superfamily/Winged helix DNA-binding domain"/>
    <property type="match status" value="1"/>
</dbReference>
<protein>
    <submittedName>
        <fullName evidence="5">GntR family transcriptional regulator</fullName>
    </submittedName>
    <submittedName>
        <fullName evidence="6">UTRA domain-containing protein</fullName>
    </submittedName>
</protein>
<reference evidence="5" key="2">
    <citation type="journal article" date="2022" name="Clin. Infect. Dis.">
        <title>Association between Clostridium innocuum and antibiotic-associated diarrhea in adults and children: A cross-sectional study and comparative genomics analysis.</title>
        <authorList>
            <person name="Cherny K.E."/>
            <person name="Muscat E.B."/>
            <person name="Balaji A."/>
            <person name="Mukherjee J."/>
            <person name="Ozer E.A."/>
            <person name="Angarone M.P."/>
            <person name="Hauser A.R."/>
            <person name="Sichel J.S."/>
            <person name="Amponsah E."/>
            <person name="Kociolek L.K."/>
        </authorList>
    </citation>
    <scope>NUCLEOTIDE SEQUENCE</scope>
    <source>
        <strain evidence="5">NU1-AC-029v</strain>
    </source>
</reference>
<dbReference type="EMBL" id="JAKTMA010000005">
    <property type="protein sequence ID" value="MCR0231900.1"/>
    <property type="molecule type" value="Genomic_DNA"/>
</dbReference>
<dbReference type="InterPro" id="IPR036388">
    <property type="entry name" value="WH-like_DNA-bd_sf"/>
</dbReference>
<dbReference type="RefSeq" id="WP_008816318.1">
    <property type="nucleotide sequence ID" value="NZ_AP025565.1"/>
</dbReference>
<evidence type="ECO:0000259" key="4">
    <source>
        <dbReference type="PROSITE" id="PS50949"/>
    </source>
</evidence>
<organism evidence="5 7">
    <name type="scientific">Clostridium innocuum</name>
    <dbReference type="NCBI Taxonomy" id="1522"/>
    <lineage>
        <taxon>Bacteria</taxon>
        <taxon>Bacillati</taxon>
        <taxon>Bacillota</taxon>
        <taxon>Clostridia</taxon>
        <taxon>Eubacteriales</taxon>
        <taxon>Clostridiaceae</taxon>
        <taxon>Clostridium</taxon>
    </lineage>
</organism>
<accession>A0A174ZAH5</accession>
<dbReference type="GO" id="GO:0045892">
    <property type="term" value="P:negative regulation of DNA-templated transcription"/>
    <property type="evidence" value="ECO:0007669"/>
    <property type="project" value="TreeGrafter"/>
</dbReference>
<dbReference type="InterPro" id="IPR028978">
    <property type="entry name" value="Chorismate_lyase_/UTRA_dom_sf"/>
</dbReference>
<dbReference type="PANTHER" id="PTHR44846">
    <property type="entry name" value="MANNOSYL-D-GLYCERATE TRANSPORT/METABOLISM SYSTEM REPRESSOR MNGR-RELATED"/>
    <property type="match status" value="1"/>
</dbReference>
<evidence type="ECO:0000256" key="3">
    <source>
        <dbReference type="ARBA" id="ARBA00023163"/>
    </source>
</evidence>
<dbReference type="Proteomes" id="UP000604383">
    <property type="component" value="Unassembled WGS sequence"/>
</dbReference>
<dbReference type="SMART" id="SM00866">
    <property type="entry name" value="UTRA"/>
    <property type="match status" value="1"/>
</dbReference>
<dbReference type="Proteomes" id="UP001203972">
    <property type="component" value="Unassembled WGS sequence"/>
</dbReference>